<organism evidence="2 3">
    <name type="scientific">Paenibacillus beijingensis</name>
    <dbReference type="NCBI Taxonomy" id="1126833"/>
    <lineage>
        <taxon>Bacteria</taxon>
        <taxon>Bacillati</taxon>
        <taxon>Bacillota</taxon>
        <taxon>Bacilli</taxon>
        <taxon>Bacillales</taxon>
        <taxon>Paenibacillaceae</taxon>
        <taxon>Paenibacillus</taxon>
    </lineage>
</organism>
<reference evidence="2 3" key="1">
    <citation type="journal article" date="2015" name="J. Biotechnol.">
        <title>Complete genome sequence of Paenibacillus beijingensis 7188(T) (=DSM 24997(T)), a novel rhizobacterium from jujube garden soil.</title>
        <authorList>
            <person name="Kwak Y."/>
            <person name="Shin J.H."/>
        </authorList>
    </citation>
    <scope>NUCLEOTIDE SEQUENCE [LARGE SCALE GENOMIC DNA]</scope>
    <source>
        <strain evidence="2 3">DSM 24997</strain>
    </source>
</reference>
<sequence length="141" mass="16916">MNLNFEQFLISDNQELLDLPTIKSFLSRSYWANNRPEERIERSIHSSVCYGIYEDQRQIGFARIVTDEATMYWLCDVFIDEEYRGKGLGKKLVETITRSERFKDLTGILATRDAHELYEQYHFIKDGERFMRRTPDYIRNK</sequence>
<evidence type="ECO:0000313" key="3">
    <source>
        <dbReference type="Proteomes" id="UP000032633"/>
    </source>
</evidence>
<dbReference type="PANTHER" id="PTHR43233:SF1">
    <property type="entry name" value="FAMILY N-ACETYLTRANSFERASE, PUTATIVE (AFU_ORTHOLOGUE AFUA_6G03350)-RELATED"/>
    <property type="match status" value="1"/>
</dbReference>
<dbReference type="HOGENOM" id="CLU_086503_2_1_9"/>
<dbReference type="GO" id="GO:0016747">
    <property type="term" value="F:acyltransferase activity, transferring groups other than amino-acyl groups"/>
    <property type="evidence" value="ECO:0007669"/>
    <property type="project" value="InterPro"/>
</dbReference>
<dbReference type="KEGG" id="pbj:VN24_18530"/>
<evidence type="ECO:0000259" key="1">
    <source>
        <dbReference type="PROSITE" id="PS51186"/>
    </source>
</evidence>
<dbReference type="Pfam" id="PF13508">
    <property type="entry name" value="Acetyltransf_7"/>
    <property type="match status" value="1"/>
</dbReference>
<evidence type="ECO:0000313" key="2">
    <source>
        <dbReference type="EMBL" id="AJY76194.1"/>
    </source>
</evidence>
<dbReference type="Proteomes" id="UP000032633">
    <property type="component" value="Chromosome"/>
</dbReference>
<gene>
    <name evidence="2" type="ORF">VN24_18530</name>
</gene>
<proteinExistence type="predicted"/>
<dbReference type="InterPro" id="IPR053144">
    <property type="entry name" value="Acetyltransferase_Butenolide"/>
</dbReference>
<dbReference type="OrthoDB" id="3216107at2"/>
<dbReference type="InterPro" id="IPR016181">
    <property type="entry name" value="Acyl_CoA_acyltransferase"/>
</dbReference>
<protein>
    <submittedName>
        <fullName evidence="2">GCN5 family acetyltransferase</fullName>
    </submittedName>
</protein>
<dbReference type="AlphaFoldDB" id="A0A0D5NLJ7"/>
<dbReference type="Gene3D" id="3.40.630.30">
    <property type="match status" value="1"/>
</dbReference>
<dbReference type="PROSITE" id="PS51186">
    <property type="entry name" value="GNAT"/>
    <property type="match status" value="1"/>
</dbReference>
<keyword evidence="2" id="KW-0808">Transferase</keyword>
<keyword evidence="3" id="KW-1185">Reference proteome</keyword>
<dbReference type="RefSeq" id="WP_045671622.1">
    <property type="nucleotide sequence ID" value="NZ_CP011058.1"/>
</dbReference>
<dbReference type="InterPro" id="IPR000182">
    <property type="entry name" value="GNAT_dom"/>
</dbReference>
<dbReference type="CDD" id="cd04301">
    <property type="entry name" value="NAT_SF"/>
    <property type="match status" value="1"/>
</dbReference>
<dbReference type="SUPFAM" id="SSF55729">
    <property type="entry name" value="Acyl-CoA N-acyltransferases (Nat)"/>
    <property type="match status" value="1"/>
</dbReference>
<accession>A0A0D5NLJ7</accession>
<dbReference type="PATRIC" id="fig|1126833.4.peg.4079"/>
<reference evidence="3" key="2">
    <citation type="submission" date="2015-03" db="EMBL/GenBank/DDBJ databases">
        <title>Genome sequence of Paenibacillus beijingensis strain DSM 24997T.</title>
        <authorList>
            <person name="Kwak Y."/>
            <person name="Shin J.-H."/>
        </authorList>
    </citation>
    <scope>NUCLEOTIDE SEQUENCE [LARGE SCALE GENOMIC DNA]</scope>
    <source>
        <strain evidence="3">DSM 24997</strain>
    </source>
</reference>
<name>A0A0D5NLJ7_9BACL</name>
<dbReference type="EMBL" id="CP011058">
    <property type="protein sequence ID" value="AJY76194.1"/>
    <property type="molecule type" value="Genomic_DNA"/>
</dbReference>
<dbReference type="STRING" id="1126833.VN24_18530"/>
<feature type="domain" description="N-acetyltransferase" evidence="1">
    <location>
        <begin position="8"/>
        <end position="141"/>
    </location>
</feature>
<dbReference type="PANTHER" id="PTHR43233">
    <property type="entry name" value="FAMILY N-ACETYLTRANSFERASE, PUTATIVE (AFU_ORTHOLOGUE AFUA_6G03350)-RELATED"/>
    <property type="match status" value="1"/>
</dbReference>